<evidence type="ECO:0000256" key="1">
    <source>
        <dbReference type="ARBA" id="ARBA00008891"/>
    </source>
</evidence>
<feature type="active site" evidence="4">
    <location>
        <position position="233"/>
    </location>
</feature>
<evidence type="ECO:0000313" key="8">
    <source>
        <dbReference type="EMBL" id="PJI93653.1"/>
    </source>
</evidence>
<comment type="similarity">
    <text evidence="1">Belongs to the pectinesterase family.</text>
</comment>
<dbReference type="Pfam" id="PF01095">
    <property type="entry name" value="Pectinesterase"/>
    <property type="match status" value="1"/>
</dbReference>
<evidence type="ECO:0000259" key="7">
    <source>
        <dbReference type="Pfam" id="PF01095"/>
    </source>
</evidence>
<dbReference type="Gene3D" id="2.160.20.10">
    <property type="entry name" value="Single-stranded right-handed beta-helix, Pectin lyase-like"/>
    <property type="match status" value="1"/>
</dbReference>
<feature type="region of interest" description="Disordered" evidence="6">
    <location>
        <begin position="34"/>
        <end position="60"/>
    </location>
</feature>
<keyword evidence="2 5" id="KW-0378">Hydrolase</keyword>
<dbReference type="InterPro" id="IPR000070">
    <property type="entry name" value="Pectinesterase_cat"/>
</dbReference>
<dbReference type="InterPro" id="IPR012334">
    <property type="entry name" value="Pectin_lyas_fold"/>
</dbReference>
<keyword evidence="9" id="KW-1185">Reference proteome</keyword>
<name>A0A2M8WRU6_9MICO</name>
<evidence type="ECO:0000256" key="6">
    <source>
        <dbReference type="SAM" id="MobiDB-lite"/>
    </source>
</evidence>
<dbReference type="GO" id="GO:0030599">
    <property type="term" value="F:pectinesterase activity"/>
    <property type="evidence" value="ECO:0007669"/>
    <property type="project" value="UniProtKB-UniRule"/>
</dbReference>
<accession>A0A2M8WRU6</accession>
<dbReference type="Proteomes" id="UP000231586">
    <property type="component" value="Unassembled WGS sequence"/>
</dbReference>
<dbReference type="GO" id="GO:0045490">
    <property type="term" value="P:pectin catabolic process"/>
    <property type="evidence" value="ECO:0007669"/>
    <property type="project" value="UniProtKB-UniRule"/>
</dbReference>
<evidence type="ECO:0000256" key="3">
    <source>
        <dbReference type="ARBA" id="ARBA00023085"/>
    </source>
</evidence>
<proteinExistence type="inferred from homology"/>
<reference evidence="8 9" key="1">
    <citation type="submission" date="2017-11" db="EMBL/GenBank/DDBJ databases">
        <title>Genomic Encyclopedia of Archaeal and Bacterial Type Strains, Phase II (KMG-II): From Individual Species to Whole Genera.</title>
        <authorList>
            <person name="Goeker M."/>
        </authorList>
    </citation>
    <scope>NUCLEOTIDE SEQUENCE [LARGE SCALE GENOMIC DNA]</scope>
    <source>
        <strain evidence="8 9">DSM 22413</strain>
    </source>
</reference>
<dbReference type="PROSITE" id="PS00503">
    <property type="entry name" value="PECTINESTERASE_2"/>
    <property type="match status" value="1"/>
</dbReference>
<keyword evidence="3 5" id="KW-0063">Aspartyl esterase</keyword>
<organism evidence="8 9">
    <name type="scientific">Luteimicrobium subarcticum</name>
    <dbReference type="NCBI Taxonomy" id="620910"/>
    <lineage>
        <taxon>Bacteria</taxon>
        <taxon>Bacillati</taxon>
        <taxon>Actinomycetota</taxon>
        <taxon>Actinomycetes</taxon>
        <taxon>Micrococcales</taxon>
        <taxon>Luteimicrobium</taxon>
    </lineage>
</organism>
<comment type="catalytic activity">
    <reaction evidence="5">
        <text>[(1-&gt;4)-alpha-D-galacturonosyl methyl ester](n) + n H2O = [(1-&gt;4)-alpha-D-galacturonosyl](n) + n methanol + n H(+)</text>
        <dbReference type="Rhea" id="RHEA:22380"/>
        <dbReference type="Rhea" id="RHEA-COMP:14570"/>
        <dbReference type="Rhea" id="RHEA-COMP:14573"/>
        <dbReference type="ChEBI" id="CHEBI:15377"/>
        <dbReference type="ChEBI" id="CHEBI:15378"/>
        <dbReference type="ChEBI" id="CHEBI:17790"/>
        <dbReference type="ChEBI" id="CHEBI:140522"/>
        <dbReference type="ChEBI" id="CHEBI:140523"/>
        <dbReference type="EC" id="3.1.1.11"/>
    </reaction>
</comment>
<dbReference type="SUPFAM" id="SSF51126">
    <property type="entry name" value="Pectin lyase-like"/>
    <property type="match status" value="1"/>
</dbReference>
<dbReference type="PANTHER" id="PTHR31321">
    <property type="entry name" value="ACYL-COA THIOESTER HYDROLASE YBHC-RELATED"/>
    <property type="match status" value="1"/>
</dbReference>
<dbReference type="RefSeq" id="WP_100349311.1">
    <property type="nucleotide sequence ID" value="NZ_PGTZ01000007.1"/>
</dbReference>
<sequence length="385" mass="40372">MNPLARTPRSARILPGLLLALPVLALAVIGSGSASAVGSPSRSPHDQRPHVRPDHDRGGHDRADIVVAADGSGDTTTVQGAVDLAPAGSSARTTILIRPGVYQGAVTVGADKTGLTFVGATGDPEDVVITDDRANGTPKEGGGTWGTSGSATVTVAGAGFEARGVTFANAFDEAAHPEIANRQAVAVKTMADKVVFDHVRFLGNQDTLYLDSPAADVPARVYVRDSYVEGDVDFIFGRATAVIEGSTIKALRRDSTPDGYVFAPSTSKEFAHGFLVTRSRLITDADPGAYALARPWHPSSAPDNDPRLVVRDSYLAAHLAVDAPWATMSGYDWTPGSNAEYRNSGPGALVTDARPQLDARTARAYEVADFLRGDDGWSPQDGPRC</sequence>
<comment type="pathway">
    <text evidence="5">Glycan metabolism; pectin degradation; 2-dehydro-3-deoxy-D-gluconate from pectin: step 1/5.</text>
</comment>
<evidence type="ECO:0000256" key="4">
    <source>
        <dbReference type="PROSITE-ProRule" id="PRU10040"/>
    </source>
</evidence>
<feature type="compositionally biased region" description="Basic and acidic residues" evidence="6">
    <location>
        <begin position="43"/>
        <end position="60"/>
    </location>
</feature>
<dbReference type="EMBL" id="PGTZ01000007">
    <property type="protein sequence ID" value="PJI93653.1"/>
    <property type="molecule type" value="Genomic_DNA"/>
</dbReference>
<dbReference type="GO" id="GO:0042545">
    <property type="term" value="P:cell wall modification"/>
    <property type="evidence" value="ECO:0007669"/>
    <property type="project" value="UniProtKB-UniRule"/>
</dbReference>
<evidence type="ECO:0000256" key="5">
    <source>
        <dbReference type="RuleBase" id="RU000589"/>
    </source>
</evidence>
<dbReference type="GO" id="GO:0009279">
    <property type="term" value="C:cell outer membrane"/>
    <property type="evidence" value="ECO:0007669"/>
    <property type="project" value="TreeGrafter"/>
</dbReference>
<dbReference type="EC" id="3.1.1.11" evidence="5"/>
<evidence type="ECO:0000256" key="2">
    <source>
        <dbReference type="ARBA" id="ARBA00022801"/>
    </source>
</evidence>
<feature type="domain" description="Pectinesterase catalytic" evidence="7">
    <location>
        <begin position="64"/>
        <end position="373"/>
    </location>
</feature>
<dbReference type="InterPro" id="IPR033131">
    <property type="entry name" value="Pectinesterase_Asp_AS"/>
</dbReference>
<protein>
    <recommendedName>
        <fullName evidence="5">Pectinesterase</fullName>
        <ecNumber evidence="5">3.1.1.11</ecNumber>
    </recommendedName>
</protein>
<dbReference type="AlphaFoldDB" id="A0A2M8WRU6"/>
<dbReference type="OrthoDB" id="264773at2"/>
<dbReference type="UniPathway" id="UPA00545">
    <property type="reaction ID" value="UER00823"/>
</dbReference>
<comment type="caution">
    <text evidence="8">The sequence shown here is derived from an EMBL/GenBank/DDBJ whole genome shotgun (WGS) entry which is preliminary data.</text>
</comment>
<dbReference type="PANTHER" id="PTHR31321:SF57">
    <property type="entry name" value="PECTINESTERASE 53-RELATED"/>
    <property type="match status" value="1"/>
</dbReference>
<evidence type="ECO:0000313" key="9">
    <source>
        <dbReference type="Proteomes" id="UP000231586"/>
    </source>
</evidence>
<gene>
    <name evidence="8" type="ORF">CLV34_1127</name>
</gene>
<dbReference type="InterPro" id="IPR011050">
    <property type="entry name" value="Pectin_lyase_fold/virulence"/>
</dbReference>